<proteinExistence type="inferred from homology"/>
<feature type="binding site" evidence="2">
    <location>
        <begin position="205"/>
        <end position="207"/>
    </location>
    <ligand>
        <name>substrate</name>
    </ligand>
</feature>
<keyword evidence="1 2" id="KW-0808">Transferase</keyword>
<evidence type="ECO:0000313" key="6">
    <source>
        <dbReference type="Proteomes" id="UP001525857"/>
    </source>
</evidence>
<reference evidence="4 5" key="2">
    <citation type="submission" date="2020-04" db="EMBL/GenBank/DDBJ databases">
        <title>MicrobeNet Type strains.</title>
        <authorList>
            <person name="Nicholson A.C."/>
        </authorList>
    </citation>
    <scope>NUCLEOTIDE SEQUENCE [LARGE SCALE GENOMIC DNA]</scope>
    <source>
        <strain evidence="4 5">CCUG 54536</strain>
    </source>
</reference>
<feature type="binding site" evidence="2">
    <location>
        <begin position="29"/>
        <end position="32"/>
    </location>
    <ligand>
        <name>substrate</name>
    </ligand>
</feature>
<dbReference type="InterPro" id="IPR036424">
    <property type="entry name" value="UPP_synth-like_sf"/>
</dbReference>
<comment type="cofactor">
    <cofactor evidence="2">
        <name>Mg(2+)</name>
        <dbReference type="ChEBI" id="CHEBI:18420"/>
    </cofactor>
    <text evidence="2">Binds 2 magnesium ions per subunit.</text>
</comment>
<dbReference type="PANTHER" id="PTHR10291:SF0">
    <property type="entry name" value="DEHYDRODOLICHYL DIPHOSPHATE SYNTHASE 2"/>
    <property type="match status" value="1"/>
</dbReference>
<feature type="binding site" evidence="2">
    <location>
        <position position="77"/>
    </location>
    <ligand>
        <name>substrate</name>
    </ligand>
</feature>
<dbReference type="GO" id="GO:0000287">
    <property type="term" value="F:magnesium ion binding"/>
    <property type="evidence" value="ECO:0007669"/>
    <property type="project" value="UniProtKB-UniRule"/>
</dbReference>
<dbReference type="Proteomes" id="UP001525857">
    <property type="component" value="Unassembled WGS sequence"/>
</dbReference>
<dbReference type="GO" id="GO:0030145">
    <property type="term" value="F:manganese ion binding"/>
    <property type="evidence" value="ECO:0007669"/>
    <property type="project" value="TreeGrafter"/>
</dbReference>
<dbReference type="CDD" id="cd00475">
    <property type="entry name" value="Cis_IPPS"/>
    <property type="match status" value="1"/>
</dbReference>
<keyword evidence="2" id="KW-0460">Magnesium</keyword>
<dbReference type="EMBL" id="JAAXPO010000001">
    <property type="protein sequence ID" value="NKZ17668.1"/>
    <property type="molecule type" value="Genomic_DNA"/>
</dbReference>
<dbReference type="PANTHER" id="PTHR10291">
    <property type="entry name" value="DEHYDRODOLICHYL DIPHOSPHATE SYNTHASE FAMILY MEMBER"/>
    <property type="match status" value="1"/>
</dbReference>
<dbReference type="FunFam" id="3.40.1180.10:FF:000001">
    <property type="entry name" value="(2E,6E)-farnesyl-diphosphate-specific ditrans,polycis-undecaprenyl-diphosphate synthase"/>
    <property type="match status" value="1"/>
</dbReference>
<comment type="caution">
    <text evidence="4">The sequence shown here is derived from an EMBL/GenBank/DDBJ whole genome shotgun (WGS) entry which is preliminary data.</text>
</comment>
<organism evidence="4 5">
    <name type="scientific">Leuconostoc holzapfelii</name>
    <dbReference type="NCBI Taxonomy" id="434464"/>
    <lineage>
        <taxon>Bacteria</taxon>
        <taxon>Bacillati</taxon>
        <taxon>Bacillota</taxon>
        <taxon>Bacilli</taxon>
        <taxon>Lactobacillales</taxon>
        <taxon>Lactobacillaceae</taxon>
        <taxon>Leuconostoc</taxon>
    </lineage>
</organism>
<feature type="binding site" evidence="2">
    <location>
        <begin position="73"/>
        <end position="75"/>
    </location>
    <ligand>
        <name>substrate</name>
    </ligand>
</feature>
<evidence type="ECO:0000313" key="4">
    <source>
        <dbReference type="EMBL" id="NKZ17668.1"/>
    </source>
</evidence>
<gene>
    <name evidence="3" type="ORF">D0501_06185</name>
    <name evidence="4" type="ORF">HF966_00450</name>
</gene>
<dbReference type="PROSITE" id="PS01066">
    <property type="entry name" value="UPP_SYNTHASE"/>
    <property type="match status" value="1"/>
</dbReference>
<feature type="binding site" evidence="2">
    <location>
        <position position="33"/>
    </location>
    <ligand>
        <name>substrate</name>
    </ligand>
</feature>
<dbReference type="RefSeq" id="WP_168675704.1">
    <property type="nucleotide sequence ID" value="NZ_BPKV01000002.1"/>
</dbReference>
<dbReference type="Pfam" id="PF01255">
    <property type="entry name" value="Prenyltransf"/>
    <property type="match status" value="1"/>
</dbReference>
<dbReference type="HAMAP" id="MF_01139">
    <property type="entry name" value="ISPT"/>
    <property type="match status" value="1"/>
</dbReference>
<dbReference type="SUPFAM" id="SSF64005">
    <property type="entry name" value="Undecaprenyl diphosphate synthase"/>
    <property type="match status" value="1"/>
</dbReference>
<sequence length="259" mass="28710">MALFKTKTNPKVVPAQLKIPEHIAIIMDGNGRWAKKRMMPRIAGHKTGMNTVKRITTAASDLGVKVLTLYAFSTENWSRPNDEVSFLMQLPIDFFNDFVPDLIKNNIRVQVMGNIAQLPDGTQQAVQRAIDQTAGGTGMILNFALNYGGQIEIVAAAKQLAQQVADGTLMVDEITPENFSAALQTHALGDLSAPDLMIRTSGELRLSNFMPYQAAYSELYFTDVLWPDYSADDLLEAIASFTKRDRRFGGLNEKYESES</sequence>
<dbReference type="Gene3D" id="3.40.1180.10">
    <property type="entry name" value="Decaprenyl diphosphate synthase-like"/>
    <property type="match status" value="1"/>
</dbReference>
<dbReference type="GO" id="GO:0005829">
    <property type="term" value="C:cytosol"/>
    <property type="evidence" value="ECO:0007669"/>
    <property type="project" value="TreeGrafter"/>
</dbReference>
<feature type="binding site" evidence="2">
    <location>
        <position position="199"/>
    </location>
    <ligand>
        <name>substrate</name>
    </ligand>
</feature>
<dbReference type="InterPro" id="IPR018520">
    <property type="entry name" value="UPP_synth-like_CS"/>
</dbReference>
<keyword evidence="2" id="KW-0479">Metal-binding</keyword>
<evidence type="ECO:0000313" key="5">
    <source>
        <dbReference type="Proteomes" id="UP000590460"/>
    </source>
</evidence>
<feature type="binding site" evidence="2">
    <location>
        <position position="28"/>
    </location>
    <ligand>
        <name>Mg(2+)</name>
        <dbReference type="ChEBI" id="CHEBI:18420"/>
    </ligand>
</feature>
<dbReference type="AlphaFoldDB" id="A0A846ZAB8"/>
<feature type="binding site" evidence="2">
    <location>
        <position position="45"/>
    </location>
    <ligand>
        <name>substrate</name>
    </ligand>
</feature>
<feature type="binding site" evidence="2">
    <location>
        <position position="218"/>
    </location>
    <ligand>
        <name>Mg(2+)</name>
        <dbReference type="ChEBI" id="CHEBI:18420"/>
    </ligand>
</feature>
<dbReference type="Proteomes" id="UP000590460">
    <property type="component" value="Unassembled WGS sequence"/>
</dbReference>
<comment type="function">
    <text evidence="2">Catalyzes the condensation of isopentenyl diphosphate (IPP) with allylic pyrophosphates generating different type of terpenoids.</text>
</comment>
<dbReference type="EC" id="2.5.1.-" evidence="2"/>
<dbReference type="EMBL" id="QVOV01000008">
    <property type="protein sequence ID" value="MCT8389658.1"/>
    <property type="molecule type" value="Genomic_DNA"/>
</dbReference>
<name>A0A846ZAB8_9LACO</name>
<protein>
    <recommendedName>
        <fullName evidence="2">Isoprenyl transferase</fullName>
        <ecNumber evidence="2">2.5.1.-</ecNumber>
    </recommendedName>
</protein>
<feature type="active site" evidence="2">
    <location>
        <position position="28"/>
    </location>
</feature>
<dbReference type="NCBIfam" id="NF011405">
    <property type="entry name" value="PRK14830.1"/>
    <property type="match status" value="1"/>
</dbReference>
<reference evidence="3 6" key="1">
    <citation type="submission" date="2018-08" db="EMBL/GenBank/DDBJ databases">
        <title>Draft genome sequences of Leuconostoc spp. and Weissella spp. with biocontrol potential.</title>
        <authorList>
            <person name="Lo R."/>
            <person name="Ho V.T.T."/>
            <person name="Turner M.S."/>
        </authorList>
    </citation>
    <scope>NUCLEOTIDE SEQUENCE [LARGE SCALE GENOMIC DNA]</scope>
    <source>
        <strain evidence="3 6">733</strain>
    </source>
</reference>
<feature type="binding site" evidence="2">
    <location>
        <position position="79"/>
    </location>
    <ligand>
        <name>substrate</name>
    </ligand>
</feature>
<evidence type="ECO:0000256" key="2">
    <source>
        <dbReference type="HAMAP-Rule" id="MF_01139"/>
    </source>
</evidence>
<feature type="binding site" evidence="2">
    <location>
        <position position="41"/>
    </location>
    <ligand>
        <name>substrate</name>
    </ligand>
</feature>
<feature type="active site" description="Proton acceptor" evidence="2">
    <location>
        <position position="76"/>
    </location>
</feature>
<comment type="subunit">
    <text evidence="2">Homodimer.</text>
</comment>
<dbReference type="GO" id="GO:0016094">
    <property type="term" value="P:polyprenol biosynthetic process"/>
    <property type="evidence" value="ECO:0007669"/>
    <property type="project" value="TreeGrafter"/>
</dbReference>
<dbReference type="InterPro" id="IPR001441">
    <property type="entry name" value="UPP_synth-like"/>
</dbReference>
<dbReference type="NCBIfam" id="TIGR00055">
    <property type="entry name" value="uppS"/>
    <property type="match status" value="1"/>
</dbReference>
<evidence type="ECO:0000313" key="3">
    <source>
        <dbReference type="EMBL" id="MCT8389658.1"/>
    </source>
</evidence>
<evidence type="ECO:0000256" key="1">
    <source>
        <dbReference type="ARBA" id="ARBA00022679"/>
    </source>
</evidence>
<accession>A0A846ZAB8</accession>
<dbReference type="GO" id="GO:0008834">
    <property type="term" value="F:ditrans,polycis-undecaprenyl-diphosphate synthase [(2E,6E)-farnesyl-diphosphate specific] activity"/>
    <property type="evidence" value="ECO:0007669"/>
    <property type="project" value="TreeGrafter"/>
</dbReference>
<keyword evidence="6" id="KW-1185">Reference proteome</keyword>
<comment type="similarity">
    <text evidence="2">Belongs to the UPP synthase family.</text>
</comment>